<reference evidence="2" key="1">
    <citation type="journal article" date="2013" name="Genetics">
        <title>The draft genome and transcriptome of Panagrellus redivivus are shaped by the harsh demands of a free-living lifestyle.</title>
        <authorList>
            <person name="Srinivasan J."/>
            <person name="Dillman A.R."/>
            <person name="Macchietto M.G."/>
            <person name="Heikkinen L."/>
            <person name="Lakso M."/>
            <person name="Fracchia K.M."/>
            <person name="Antoshechkin I."/>
            <person name="Mortazavi A."/>
            <person name="Wong G."/>
            <person name="Sternberg P.W."/>
        </authorList>
    </citation>
    <scope>NUCLEOTIDE SEQUENCE [LARGE SCALE GENOMIC DNA]</scope>
    <source>
        <strain evidence="2">MT8872</strain>
    </source>
</reference>
<dbReference type="Proteomes" id="UP000492821">
    <property type="component" value="Unassembled WGS sequence"/>
</dbReference>
<evidence type="ECO:0000256" key="1">
    <source>
        <dbReference type="SAM" id="MobiDB-lite"/>
    </source>
</evidence>
<proteinExistence type="predicted"/>
<feature type="compositionally biased region" description="Low complexity" evidence="1">
    <location>
        <begin position="238"/>
        <end position="253"/>
    </location>
</feature>
<feature type="compositionally biased region" description="Basic and acidic residues" evidence="1">
    <location>
        <begin position="170"/>
        <end position="179"/>
    </location>
</feature>
<keyword evidence="2" id="KW-1185">Reference proteome</keyword>
<feature type="compositionally biased region" description="Basic and acidic residues" evidence="1">
    <location>
        <begin position="1"/>
        <end position="18"/>
    </location>
</feature>
<accession>A0A7E4UWT0</accession>
<dbReference type="AlphaFoldDB" id="A0A7E4UWT0"/>
<evidence type="ECO:0000313" key="2">
    <source>
        <dbReference type="Proteomes" id="UP000492821"/>
    </source>
</evidence>
<feature type="region of interest" description="Disordered" evidence="1">
    <location>
        <begin position="437"/>
        <end position="494"/>
    </location>
</feature>
<evidence type="ECO:0000313" key="3">
    <source>
        <dbReference type="WBParaSite" id="Pan_g13479.t1"/>
    </source>
</evidence>
<feature type="compositionally biased region" description="Polar residues" evidence="1">
    <location>
        <begin position="114"/>
        <end position="125"/>
    </location>
</feature>
<feature type="compositionally biased region" description="Polar residues" evidence="1">
    <location>
        <begin position="452"/>
        <end position="480"/>
    </location>
</feature>
<feature type="region of interest" description="Disordered" evidence="1">
    <location>
        <begin position="1"/>
        <end position="269"/>
    </location>
</feature>
<feature type="compositionally biased region" description="Basic residues" evidence="1">
    <location>
        <begin position="40"/>
        <end position="52"/>
    </location>
</feature>
<feature type="compositionally biased region" description="Basic and acidic residues" evidence="1">
    <location>
        <begin position="254"/>
        <end position="263"/>
    </location>
</feature>
<organism evidence="2 3">
    <name type="scientific">Panagrellus redivivus</name>
    <name type="common">Microworm</name>
    <dbReference type="NCBI Taxonomy" id="6233"/>
    <lineage>
        <taxon>Eukaryota</taxon>
        <taxon>Metazoa</taxon>
        <taxon>Ecdysozoa</taxon>
        <taxon>Nematoda</taxon>
        <taxon>Chromadorea</taxon>
        <taxon>Rhabditida</taxon>
        <taxon>Tylenchina</taxon>
        <taxon>Panagrolaimomorpha</taxon>
        <taxon>Panagrolaimoidea</taxon>
        <taxon>Panagrolaimidae</taxon>
        <taxon>Panagrellus</taxon>
    </lineage>
</organism>
<sequence>MHVRKDGLNPKVVQDLRRQFRIRSAQKKHVPPRDLAEKTKKGHSKTKRKSKHSATSIPSSGSKSDGSTGGSWGGMTPKKPVNDDDPPTEFEKVDNAKPALFAREYHKMEPKIESPQTQPSSSGASFSVKKERRKPRDKKRKGSRRRSRRDSNNPPSASVSNTTSATTSIVERRSDEPNTVKKSRSSVRRRKEGSAVAVPGGVKPDRERHQNRKKHNNNEGQRPPNGGKEVPREREKTPLASEATPSSSPSSARFSKESLKSFDEDNEISGRSVAQGRTYLVPVNDANFKLQPVTNDKTKCTEAEEVTAVEDDEVHEPAVMLKDNDQALLDCDKFGNANFSLVDSAIKVIDYCHENDYFQEITDPPEYVIFNDFFCGKSKFNDKVLSLIEAMLEQILDSRKLAEVPALTQPLKLLGKDRAEGRNNLLDALISKKATVGDNMSTPKENTKVTEKSSTQSQSSLDNTVYATPNEELTNNTSGNDTKDKEESSEQRSG</sequence>
<protein>
    <submittedName>
        <fullName evidence="3">BTB domain-containing protein</fullName>
    </submittedName>
</protein>
<feature type="compositionally biased region" description="Basic and acidic residues" evidence="1">
    <location>
        <begin position="103"/>
        <end position="112"/>
    </location>
</feature>
<dbReference type="WBParaSite" id="Pan_g13479.t1">
    <property type="protein sequence ID" value="Pan_g13479.t1"/>
    <property type="gene ID" value="Pan_g13479"/>
</dbReference>
<feature type="compositionally biased region" description="Low complexity" evidence="1">
    <location>
        <begin position="53"/>
        <end position="66"/>
    </location>
</feature>
<feature type="compositionally biased region" description="Low complexity" evidence="1">
    <location>
        <begin position="152"/>
        <end position="168"/>
    </location>
</feature>
<feature type="compositionally biased region" description="Basic residues" evidence="1">
    <location>
        <begin position="130"/>
        <end position="148"/>
    </location>
</feature>
<feature type="compositionally biased region" description="Basic residues" evidence="1">
    <location>
        <begin position="19"/>
        <end position="30"/>
    </location>
</feature>
<reference evidence="3" key="2">
    <citation type="submission" date="2020-10" db="UniProtKB">
        <authorList>
            <consortium name="WormBaseParasite"/>
        </authorList>
    </citation>
    <scope>IDENTIFICATION</scope>
</reference>
<name>A0A7E4UWT0_PANRE</name>
<feature type="compositionally biased region" description="Basic residues" evidence="1">
    <location>
        <begin position="181"/>
        <end position="191"/>
    </location>
</feature>
<feature type="compositionally biased region" description="Basic and acidic residues" evidence="1">
    <location>
        <begin position="481"/>
        <end position="494"/>
    </location>
</feature>